<evidence type="ECO:0000256" key="2">
    <source>
        <dbReference type="ARBA" id="ARBA00022692"/>
    </source>
</evidence>
<name>A0A0H1UDF7_STRAG</name>
<evidence type="ECO:0000313" key="9">
    <source>
        <dbReference type="EMBL" id="SUN28275.1"/>
    </source>
</evidence>
<proteinExistence type="predicted"/>
<evidence type="ECO:0000313" key="6">
    <source>
        <dbReference type="EMBL" id="KLL38218.1"/>
    </source>
</evidence>
<dbReference type="Proteomes" id="UP000255140">
    <property type="component" value="Unassembled WGS sequence"/>
</dbReference>
<dbReference type="EMBL" id="LBKL01000071">
    <property type="protein sequence ID" value="KLL38218.1"/>
    <property type="molecule type" value="Genomic_DNA"/>
</dbReference>
<dbReference type="Pfam" id="PF02674">
    <property type="entry name" value="Colicin_V"/>
    <property type="match status" value="1"/>
</dbReference>
<dbReference type="EMBL" id="UHEQ01000004">
    <property type="protein sequence ID" value="SUN14169.1"/>
    <property type="molecule type" value="Genomic_DNA"/>
</dbReference>
<dbReference type="AlphaFoldDB" id="A0A0H1UDF7"/>
<evidence type="ECO:0000313" key="7">
    <source>
        <dbReference type="EMBL" id="SQA18566.1"/>
    </source>
</evidence>
<comment type="caution">
    <text evidence="7">The sequence shown here is derived from an EMBL/GenBank/DDBJ whole genome shotgun (WGS) entry which is preliminary data.</text>
</comment>
<feature type="transmembrane region" description="Helical" evidence="5">
    <location>
        <begin position="156"/>
        <end position="177"/>
    </location>
</feature>
<evidence type="ECO:0000313" key="8">
    <source>
        <dbReference type="EMBL" id="SUN14169.1"/>
    </source>
</evidence>
<evidence type="ECO:0000256" key="3">
    <source>
        <dbReference type="ARBA" id="ARBA00022989"/>
    </source>
</evidence>
<keyword evidence="4 5" id="KW-0472">Membrane</keyword>
<feature type="transmembrane region" description="Helical" evidence="5">
    <location>
        <begin position="79"/>
        <end position="107"/>
    </location>
</feature>
<evidence type="ECO:0000313" key="13">
    <source>
        <dbReference type="Proteomes" id="UP000255140"/>
    </source>
</evidence>
<gene>
    <name evidence="7" type="ORF">NCTC8181_01615</name>
    <name evidence="8" type="ORF">NCTC8185_01445</name>
    <name evidence="9" type="ORF">NCTC9828_00760</name>
    <name evidence="6" type="ORF">WA04_06425</name>
</gene>
<dbReference type="Proteomes" id="UP000250200">
    <property type="component" value="Unassembled WGS sequence"/>
</dbReference>
<feature type="transmembrane region" description="Helical" evidence="5">
    <location>
        <begin position="119"/>
        <end position="144"/>
    </location>
</feature>
<dbReference type="GO" id="GO:0009403">
    <property type="term" value="P:toxin biosynthetic process"/>
    <property type="evidence" value="ECO:0007669"/>
    <property type="project" value="InterPro"/>
</dbReference>
<dbReference type="InterPro" id="IPR003825">
    <property type="entry name" value="Colicin-V_CvpA"/>
</dbReference>
<evidence type="ECO:0000313" key="10">
    <source>
        <dbReference type="Proteomes" id="UP000035346"/>
    </source>
</evidence>
<keyword evidence="2 5" id="KW-0812">Transmembrane</keyword>
<evidence type="ECO:0000256" key="1">
    <source>
        <dbReference type="ARBA" id="ARBA00004141"/>
    </source>
</evidence>
<dbReference type="PANTHER" id="PTHR37306:SF1">
    <property type="entry name" value="COLICIN V PRODUCTION PROTEIN"/>
    <property type="match status" value="1"/>
</dbReference>
<comment type="subcellular location">
    <subcellularLocation>
        <location evidence="1">Membrane</location>
        <topology evidence="1">Multi-pass membrane protein</topology>
    </subcellularLocation>
</comment>
<dbReference type="EMBL" id="UHEW01000005">
    <property type="protein sequence ID" value="SUN28275.1"/>
    <property type="molecule type" value="Genomic_DNA"/>
</dbReference>
<evidence type="ECO:0000313" key="11">
    <source>
        <dbReference type="Proteomes" id="UP000250200"/>
    </source>
</evidence>
<dbReference type="Proteomes" id="UP000254076">
    <property type="component" value="Unassembled WGS sequence"/>
</dbReference>
<evidence type="ECO:0000256" key="5">
    <source>
        <dbReference type="SAM" id="Phobius"/>
    </source>
</evidence>
<keyword evidence="3 5" id="KW-1133">Transmembrane helix</keyword>
<reference evidence="6 10" key="1">
    <citation type="journal article" date="2015" name="PLoS ONE">
        <title>Genomic analysis reveals the molecular basis for capsule loss in the group B streptococcus population.</title>
        <authorList>
            <consortium name="DEVANI Consortium"/>
            <person name="Rosini R."/>
            <person name="Campisi E."/>
            <person name="De Chiara M."/>
            <person name="Tettelin H."/>
            <person name="Rinaudo D."/>
            <person name="Toniolo C."/>
            <person name="Metruccio M."/>
            <person name="Guidotti S."/>
            <person name="Sorensen U.B."/>
            <person name="Kilian M."/>
            <person name="Ramirez M."/>
            <person name="Janulczyk R."/>
            <person name="Donati C."/>
            <person name="Grandi G."/>
            <person name="Margarit I."/>
        </authorList>
    </citation>
    <scope>NUCLEOTIDE SEQUENCE [LARGE SCALE GENOMIC DNA]</scope>
    <source>
        <strain evidence="6 10">DK-B-USS-215</strain>
    </source>
</reference>
<dbReference type="EMBL" id="UAVB01000001">
    <property type="protein sequence ID" value="SQA18566.1"/>
    <property type="molecule type" value="Genomic_DNA"/>
</dbReference>
<dbReference type="RefSeq" id="WP_000949955.1">
    <property type="nucleotide sequence ID" value="NZ_AP020310.1"/>
</dbReference>
<reference evidence="11 12" key="2">
    <citation type="submission" date="2018-06" db="EMBL/GenBank/DDBJ databases">
        <authorList>
            <consortium name="Pathogen Informatics"/>
            <person name="Doyle S."/>
        </authorList>
    </citation>
    <scope>NUCLEOTIDE SEQUENCE [LARGE SCALE GENOMIC DNA]</scope>
    <source>
        <strain evidence="7 11">NCTC8181</strain>
        <strain evidence="8 12">NCTC8185</strain>
        <strain evidence="9 13">NCTC9828</strain>
    </source>
</reference>
<feature type="transmembrane region" description="Helical" evidence="5">
    <location>
        <begin position="6"/>
        <end position="30"/>
    </location>
</feature>
<dbReference type="PANTHER" id="PTHR37306">
    <property type="entry name" value="COLICIN V PRODUCTION PROTEIN"/>
    <property type="match status" value="1"/>
</dbReference>
<evidence type="ECO:0000256" key="4">
    <source>
        <dbReference type="ARBA" id="ARBA00023136"/>
    </source>
</evidence>
<organism evidence="7 11">
    <name type="scientific">Streptococcus agalactiae</name>
    <dbReference type="NCBI Taxonomy" id="1311"/>
    <lineage>
        <taxon>Bacteria</taxon>
        <taxon>Bacillati</taxon>
        <taxon>Bacillota</taxon>
        <taxon>Bacilli</taxon>
        <taxon>Lactobacillales</taxon>
        <taxon>Streptococcaceae</taxon>
        <taxon>Streptococcus</taxon>
    </lineage>
</organism>
<evidence type="ECO:0000313" key="12">
    <source>
        <dbReference type="Proteomes" id="UP000254076"/>
    </source>
</evidence>
<dbReference type="Proteomes" id="UP000035346">
    <property type="component" value="Unassembled WGS sequence"/>
</dbReference>
<dbReference type="GO" id="GO:0016020">
    <property type="term" value="C:membrane"/>
    <property type="evidence" value="ECO:0007669"/>
    <property type="project" value="UniProtKB-SubCell"/>
</dbReference>
<protein>
    <submittedName>
        <fullName evidence="7">Colicin V production protein</fullName>
    </submittedName>
</protein>
<accession>A0A0H1UDF7</accession>
<sequence length="180" mass="20784">MLSLLLLIIVIWHFYIGYSRGIFLQVFYVLMSMVSLMIASQFYQELASQITLWVPYSNPVQGVEVYFFKDISKFQLSHVYYAGVAFVFIYSLSYLVGRLLGVLLHLAPVEHFDSLQNNIISGFLSVLVCLLFMSMCLTILATVPMSFVQEKLWNSLFVRFLINDLPFFSQFLVRTWAVGL</sequence>